<protein>
    <submittedName>
        <fullName evidence="4">Enoyl-CoA hydratase-related protein</fullName>
    </submittedName>
</protein>
<evidence type="ECO:0000313" key="4">
    <source>
        <dbReference type="EMBL" id="MDT9591659.1"/>
    </source>
</evidence>
<name>A0ABU3PR10_9ACTN</name>
<comment type="similarity">
    <text evidence="1">Belongs to the enoyl-CoA hydratase/isomerase family.</text>
</comment>
<dbReference type="Proteomes" id="UP001268542">
    <property type="component" value="Unassembled WGS sequence"/>
</dbReference>
<keyword evidence="2" id="KW-0443">Lipid metabolism</keyword>
<evidence type="ECO:0000313" key="5">
    <source>
        <dbReference type="Proteomes" id="UP001268542"/>
    </source>
</evidence>
<dbReference type="SUPFAM" id="SSF52096">
    <property type="entry name" value="ClpP/crotonase"/>
    <property type="match status" value="1"/>
</dbReference>
<dbReference type="InterPro" id="IPR029045">
    <property type="entry name" value="ClpP/crotonase-like_dom_sf"/>
</dbReference>
<evidence type="ECO:0000256" key="2">
    <source>
        <dbReference type="ARBA" id="ARBA00023098"/>
    </source>
</evidence>
<gene>
    <name evidence="4" type="ORF">RDV89_01175</name>
</gene>
<dbReference type="PANTHER" id="PTHR11941">
    <property type="entry name" value="ENOYL-COA HYDRATASE-RELATED"/>
    <property type="match status" value="1"/>
</dbReference>
<dbReference type="PANTHER" id="PTHR11941:SF169">
    <property type="entry name" value="(7AS)-7A-METHYL-1,5-DIOXO-2,3,5,6,7,7A-HEXAHYDRO-1H-INDENE-CARBOXYL-COA HYDROLASE"/>
    <property type="match status" value="1"/>
</dbReference>
<reference evidence="4 5" key="1">
    <citation type="submission" date="2023-08" db="EMBL/GenBank/DDBJ databases">
        <title>Nocardioides seae sp. nov., a bacterium isolated from a soil.</title>
        <authorList>
            <person name="Wang X."/>
        </authorList>
    </citation>
    <scope>NUCLEOTIDE SEQUENCE [LARGE SCALE GENOMIC DNA]</scope>
    <source>
        <strain evidence="4 5">YZH12</strain>
    </source>
</reference>
<comment type="caution">
    <text evidence="4">The sequence shown here is derived from an EMBL/GenBank/DDBJ whole genome shotgun (WGS) entry which is preliminary data.</text>
</comment>
<evidence type="ECO:0000256" key="3">
    <source>
        <dbReference type="ARBA" id="ARBA00023239"/>
    </source>
</evidence>
<organism evidence="4 5">
    <name type="scientific">Nocardioides imazamoxiresistens</name>
    <dbReference type="NCBI Taxonomy" id="3231893"/>
    <lineage>
        <taxon>Bacteria</taxon>
        <taxon>Bacillati</taxon>
        <taxon>Actinomycetota</taxon>
        <taxon>Actinomycetes</taxon>
        <taxon>Propionibacteriales</taxon>
        <taxon>Nocardioidaceae</taxon>
        <taxon>Nocardioides</taxon>
    </lineage>
</organism>
<dbReference type="Gene3D" id="3.90.226.10">
    <property type="entry name" value="2-enoyl-CoA Hydratase, Chain A, domain 1"/>
    <property type="match status" value="1"/>
</dbReference>
<proteinExistence type="inferred from homology"/>
<evidence type="ECO:0000256" key="1">
    <source>
        <dbReference type="ARBA" id="ARBA00005254"/>
    </source>
</evidence>
<dbReference type="CDD" id="cd06558">
    <property type="entry name" value="crotonase-like"/>
    <property type="match status" value="1"/>
</dbReference>
<keyword evidence="5" id="KW-1185">Reference proteome</keyword>
<dbReference type="RefSeq" id="WP_315730624.1">
    <property type="nucleotide sequence ID" value="NZ_JAVYII010000001.1"/>
</dbReference>
<dbReference type="EMBL" id="JAVYII010000001">
    <property type="protein sequence ID" value="MDT9591659.1"/>
    <property type="molecule type" value="Genomic_DNA"/>
</dbReference>
<dbReference type="InterPro" id="IPR001753">
    <property type="entry name" value="Enoyl-CoA_hydra/iso"/>
</dbReference>
<keyword evidence="3" id="KW-0456">Lyase</keyword>
<sequence length="273" mass="27814">MSAEALPLEASDAERVESFGPVAVVVRDGVATVTVDSPPVNAMGRAVLGGLGEAAAALAAADDVRVVVLTGAGTKAFMAGADIEEFETVRSSPGGMATHSEWAGGVLAAWAALPQPVIAAVQASAVGGGLEIALTADLVVTDPRAKFGLPEVKLGLIPGGGGTQRLPRRVGTARALRLMLLGSVVPASAALEMGLVDEVAEPGEVLVAAEALAARIAAMPRVAVQALKRCVDPGLSAAIDEERRIFLEVARSEDFVEGVAAFVEKRPAVYTHR</sequence>
<dbReference type="Pfam" id="PF00378">
    <property type="entry name" value="ECH_1"/>
    <property type="match status" value="1"/>
</dbReference>
<accession>A0ABU3PR10</accession>